<organism evidence="2 3">
    <name type="scientific">Sphingomonas lenta</name>
    <dbReference type="NCBI Taxonomy" id="1141887"/>
    <lineage>
        <taxon>Bacteria</taxon>
        <taxon>Pseudomonadati</taxon>
        <taxon>Pseudomonadota</taxon>
        <taxon>Alphaproteobacteria</taxon>
        <taxon>Sphingomonadales</taxon>
        <taxon>Sphingomonadaceae</taxon>
        <taxon>Sphingomonas</taxon>
    </lineage>
</organism>
<comment type="caution">
    <text evidence="2">The sequence shown here is derived from an EMBL/GenBank/DDBJ whole genome shotgun (WGS) entry which is preliminary data.</text>
</comment>
<dbReference type="AlphaFoldDB" id="A0A2A2SJY7"/>
<evidence type="ECO:0000256" key="1">
    <source>
        <dbReference type="SAM" id="MobiDB-lite"/>
    </source>
</evidence>
<evidence type="ECO:0000313" key="2">
    <source>
        <dbReference type="EMBL" id="PAX09556.1"/>
    </source>
</evidence>
<sequence>MTDKRDLPDPAAQPLSPNDADREGAGSGAATGAEPSEDAGAGYGNHAAPDLEGEPGDMSKDGR</sequence>
<dbReference type="EMBL" id="NSLI01000001">
    <property type="protein sequence ID" value="PAX09556.1"/>
    <property type="molecule type" value="Genomic_DNA"/>
</dbReference>
<feature type="region of interest" description="Disordered" evidence="1">
    <location>
        <begin position="1"/>
        <end position="63"/>
    </location>
</feature>
<keyword evidence="3" id="KW-1185">Reference proteome</keyword>
<dbReference type="Proteomes" id="UP000218151">
    <property type="component" value="Unassembled WGS sequence"/>
</dbReference>
<proteinExistence type="predicted"/>
<name>A0A2A2SJY7_9SPHN</name>
<evidence type="ECO:0000313" key="3">
    <source>
        <dbReference type="Proteomes" id="UP000218151"/>
    </source>
</evidence>
<gene>
    <name evidence="2" type="ORF">CKY28_02080</name>
</gene>
<dbReference type="RefSeq" id="WP_095996664.1">
    <property type="nucleotide sequence ID" value="NZ_NSLI01000001.1"/>
</dbReference>
<accession>A0A2A2SJY7</accession>
<reference evidence="3" key="1">
    <citation type="submission" date="2017-09" db="EMBL/GenBank/DDBJ databases">
        <authorList>
            <person name="Feng G."/>
            <person name="Zhu H."/>
        </authorList>
    </citation>
    <scope>NUCLEOTIDE SEQUENCE [LARGE SCALE GENOMIC DNA]</scope>
    <source>
        <strain evidence="3">1PNM-20</strain>
    </source>
</reference>
<protein>
    <submittedName>
        <fullName evidence="2">Uncharacterized protein</fullName>
    </submittedName>
</protein>